<comment type="similarity">
    <text evidence="2 10">Belongs to the glycosyltransferase 31 family.</text>
</comment>
<dbReference type="OrthoDB" id="115198at2759"/>
<sequence>MGRIPLGMTEIEKEIRIYKDIIVDDHLDSYYMLSVKVLRILKWFKSTYPLENSRPSFLVKTDHDVFNHVPNIVRHLQGVRTLPDYIGGLLHTHAPVMRDGYSKWYTPPEIWSEEFFPPYVGGPC</sequence>
<evidence type="ECO:0000256" key="8">
    <source>
        <dbReference type="ARBA" id="ARBA00023034"/>
    </source>
</evidence>
<evidence type="ECO:0000256" key="10">
    <source>
        <dbReference type="RuleBase" id="RU363063"/>
    </source>
</evidence>
<accession>A0A8J2PCP3</accession>
<dbReference type="PANTHER" id="PTHR11214:SF314">
    <property type="entry name" value="HEXOSYLTRANSFERASE"/>
    <property type="match status" value="1"/>
</dbReference>
<evidence type="ECO:0000256" key="6">
    <source>
        <dbReference type="ARBA" id="ARBA00022968"/>
    </source>
</evidence>
<keyword evidence="7" id="KW-1133">Transmembrane helix</keyword>
<evidence type="ECO:0000256" key="7">
    <source>
        <dbReference type="ARBA" id="ARBA00022989"/>
    </source>
</evidence>
<reference evidence="11" key="1">
    <citation type="submission" date="2021-06" db="EMBL/GenBank/DDBJ databases">
        <authorList>
            <person name="Hodson N. C."/>
            <person name="Mongue J. A."/>
            <person name="Jaron S. K."/>
        </authorList>
    </citation>
    <scope>NUCLEOTIDE SEQUENCE</scope>
</reference>
<keyword evidence="3 10" id="KW-0328">Glycosyltransferase</keyword>
<dbReference type="EC" id="2.4.1.-" evidence="10"/>
<evidence type="ECO:0000256" key="9">
    <source>
        <dbReference type="ARBA" id="ARBA00023136"/>
    </source>
</evidence>
<evidence type="ECO:0000256" key="4">
    <source>
        <dbReference type="ARBA" id="ARBA00022679"/>
    </source>
</evidence>
<dbReference type="Pfam" id="PF01762">
    <property type="entry name" value="Galactosyl_T"/>
    <property type="match status" value="1"/>
</dbReference>
<dbReference type="PANTHER" id="PTHR11214">
    <property type="entry name" value="BETA-1,3-N-ACETYLGLUCOSAMINYLTRANSFERASE"/>
    <property type="match status" value="1"/>
</dbReference>
<keyword evidence="4" id="KW-0808">Transferase</keyword>
<dbReference type="Proteomes" id="UP000708208">
    <property type="component" value="Unassembled WGS sequence"/>
</dbReference>
<dbReference type="GO" id="GO:0016758">
    <property type="term" value="F:hexosyltransferase activity"/>
    <property type="evidence" value="ECO:0007669"/>
    <property type="project" value="InterPro"/>
</dbReference>
<dbReference type="GO" id="GO:0000139">
    <property type="term" value="C:Golgi membrane"/>
    <property type="evidence" value="ECO:0007669"/>
    <property type="project" value="UniProtKB-SubCell"/>
</dbReference>
<organism evidence="11 12">
    <name type="scientific">Allacma fusca</name>
    <dbReference type="NCBI Taxonomy" id="39272"/>
    <lineage>
        <taxon>Eukaryota</taxon>
        <taxon>Metazoa</taxon>
        <taxon>Ecdysozoa</taxon>
        <taxon>Arthropoda</taxon>
        <taxon>Hexapoda</taxon>
        <taxon>Collembola</taxon>
        <taxon>Symphypleona</taxon>
        <taxon>Sminthuridae</taxon>
        <taxon>Allacma</taxon>
    </lineage>
</organism>
<keyword evidence="12" id="KW-1185">Reference proteome</keyword>
<name>A0A8J2PCP3_9HEXA</name>
<dbReference type="GO" id="GO:0006493">
    <property type="term" value="P:protein O-linked glycosylation"/>
    <property type="evidence" value="ECO:0007669"/>
    <property type="project" value="TreeGrafter"/>
</dbReference>
<proteinExistence type="inferred from homology"/>
<keyword evidence="8 10" id="KW-0333">Golgi apparatus</keyword>
<gene>
    <name evidence="11" type="ORF">AFUS01_LOCUS27140</name>
</gene>
<comment type="caution">
    <text evidence="11">The sequence shown here is derived from an EMBL/GenBank/DDBJ whole genome shotgun (WGS) entry which is preliminary data.</text>
</comment>
<evidence type="ECO:0000313" key="12">
    <source>
        <dbReference type="Proteomes" id="UP000708208"/>
    </source>
</evidence>
<keyword evidence="5" id="KW-0812">Transmembrane</keyword>
<feature type="non-terminal residue" evidence="11">
    <location>
        <position position="124"/>
    </location>
</feature>
<evidence type="ECO:0000256" key="5">
    <source>
        <dbReference type="ARBA" id="ARBA00022692"/>
    </source>
</evidence>
<keyword evidence="6" id="KW-0735">Signal-anchor</keyword>
<protein>
    <recommendedName>
        <fullName evidence="10">Hexosyltransferase</fullName>
        <ecNumber evidence="10">2.4.1.-</ecNumber>
    </recommendedName>
</protein>
<keyword evidence="9" id="KW-0472">Membrane</keyword>
<evidence type="ECO:0000313" key="11">
    <source>
        <dbReference type="EMBL" id="CAG7816523.1"/>
    </source>
</evidence>
<dbReference type="EMBL" id="CAJVCH010372179">
    <property type="protein sequence ID" value="CAG7816523.1"/>
    <property type="molecule type" value="Genomic_DNA"/>
</dbReference>
<dbReference type="AlphaFoldDB" id="A0A8J2PCP3"/>
<comment type="subcellular location">
    <subcellularLocation>
        <location evidence="1 10">Golgi apparatus membrane</location>
        <topology evidence="1 10">Single-pass type II membrane protein</topology>
    </subcellularLocation>
</comment>
<evidence type="ECO:0000256" key="2">
    <source>
        <dbReference type="ARBA" id="ARBA00008661"/>
    </source>
</evidence>
<dbReference type="InterPro" id="IPR002659">
    <property type="entry name" value="Glyco_trans_31"/>
</dbReference>
<evidence type="ECO:0000256" key="1">
    <source>
        <dbReference type="ARBA" id="ARBA00004323"/>
    </source>
</evidence>
<evidence type="ECO:0000256" key="3">
    <source>
        <dbReference type="ARBA" id="ARBA00022676"/>
    </source>
</evidence>